<gene>
    <name evidence="3" type="ORF">EQF91_06335</name>
</gene>
<dbReference type="Pfam" id="PF17727">
    <property type="entry name" value="CtsR_C"/>
    <property type="match status" value="1"/>
</dbReference>
<keyword evidence="4" id="KW-1185">Reference proteome</keyword>
<evidence type="ECO:0000313" key="4">
    <source>
        <dbReference type="Proteomes" id="UP000297454"/>
    </source>
</evidence>
<dbReference type="InterPro" id="IPR041908">
    <property type="entry name" value="CtsR_C_sf"/>
</dbReference>
<organism evidence="3 4">
    <name type="scientific">Helcococcus ovis</name>
    <dbReference type="NCBI Taxonomy" id="72026"/>
    <lineage>
        <taxon>Bacteria</taxon>
        <taxon>Bacillati</taxon>
        <taxon>Bacillota</taxon>
        <taxon>Tissierellia</taxon>
        <taxon>Tissierellales</taxon>
        <taxon>Peptoniphilaceae</taxon>
        <taxon>Helcococcus</taxon>
    </lineage>
</organism>
<name>A0A4R9C363_9FIRM</name>
<dbReference type="InterPro" id="IPR041473">
    <property type="entry name" value="CtsR_C"/>
</dbReference>
<dbReference type="InterPro" id="IPR041902">
    <property type="entry name" value="CtsR_N_sf"/>
</dbReference>
<dbReference type="RefSeq" id="WP_134711460.1">
    <property type="nucleotide sequence ID" value="NZ_CP119762.1"/>
</dbReference>
<dbReference type="AlphaFoldDB" id="A0A4R9C363"/>
<evidence type="ECO:0000259" key="1">
    <source>
        <dbReference type="Pfam" id="PF05848"/>
    </source>
</evidence>
<reference evidence="3 4" key="1">
    <citation type="submission" date="2019-01" db="EMBL/GenBank/DDBJ databases">
        <title>Draft Genome Sequences of Helcococcus ovis Strains Isolated from the Uterus and Vagina of Dairy Cows with Metritis.</title>
        <authorList>
            <person name="Cunha F."/>
            <person name="Jeon S.J."/>
            <person name="Kutzer P."/>
            <person name="Galvao K.N."/>
        </authorList>
    </citation>
    <scope>NUCLEOTIDE SEQUENCE [LARGE SCALE GENOMIC DNA]</scope>
    <source>
        <strain evidence="3 4">KG-37</strain>
    </source>
</reference>
<evidence type="ECO:0000259" key="2">
    <source>
        <dbReference type="Pfam" id="PF17727"/>
    </source>
</evidence>
<feature type="domain" description="CtsR N-terminal HTH" evidence="1">
    <location>
        <begin position="3"/>
        <end position="72"/>
    </location>
</feature>
<dbReference type="Pfam" id="PF05848">
    <property type="entry name" value="CtsR"/>
    <property type="match status" value="1"/>
</dbReference>
<dbReference type="Proteomes" id="UP000297454">
    <property type="component" value="Unassembled WGS sequence"/>
</dbReference>
<dbReference type="EMBL" id="SCFR01000023">
    <property type="protein sequence ID" value="TFF65211.1"/>
    <property type="molecule type" value="Genomic_DNA"/>
</dbReference>
<protein>
    <submittedName>
        <fullName evidence="3">CtsR family transcriptional regulator</fullName>
    </submittedName>
</protein>
<feature type="domain" description="CtsR C-terminal dimerization" evidence="2">
    <location>
        <begin position="78"/>
        <end position="147"/>
    </location>
</feature>
<dbReference type="Gene3D" id="1.10.1200.150">
    <property type="entry name" value="Transcriptional regulator CtsR, C-terminal domain"/>
    <property type="match status" value="1"/>
</dbReference>
<sequence>MGLTTQIEKFLLDMMNDTEKEFIEIGRNELAERFNCAPSQINYVLTTRFTPYKGYYVESRRGGRGYIKIIKLEMTEEQLINKILNGTIDKTITLDKVLHILRGLVQEDILTIKEARIIQHSLDDNALRHIEVNDRSLVRASIFKNILLALVRD</sequence>
<proteinExistence type="predicted"/>
<evidence type="ECO:0000313" key="3">
    <source>
        <dbReference type="EMBL" id="TFF65211.1"/>
    </source>
</evidence>
<accession>A0A4R9C363</accession>
<dbReference type="Gene3D" id="3.30.56.130">
    <property type="entry name" value="Transcriptional regulator CtsR, winged HTH domain"/>
    <property type="match status" value="1"/>
</dbReference>
<comment type="caution">
    <text evidence="3">The sequence shown here is derived from an EMBL/GenBank/DDBJ whole genome shotgun (WGS) entry which is preliminary data.</text>
</comment>
<dbReference type="OrthoDB" id="1680813at2"/>
<dbReference type="InterPro" id="IPR040465">
    <property type="entry name" value="CtsR_N"/>
</dbReference>